<dbReference type="Proteomes" id="UP000298714">
    <property type="component" value="Chromosome"/>
</dbReference>
<reference evidence="2" key="1">
    <citation type="submission" date="2019-04" db="EMBL/GenBank/DDBJ databases">
        <title>Complete genome sequence of Sphingomonas sp. W1-2-3.</title>
        <authorList>
            <person name="Im W.T."/>
        </authorList>
    </citation>
    <scope>NUCLEOTIDE SEQUENCE [LARGE SCALE GENOMIC DNA]</scope>
    <source>
        <strain evidence="2">W1-2-3</strain>
    </source>
</reference>
<evidence type="ECO:0000313" key="1">
    <source>
        <dbReference type="EMBL" id="QCI80185.1"/>
    </source>
</evidence>
<dbReference type="RefSeq" id="WP_222873050.1">
    <property type="nucleotide sequence ID" value="NZ_CP039704.1"/>
</dbReference>
<evidence type="ECO:0000313" key="2">
    <source>
        <dbReference type="Proteomes" id="UP000298714"/>
    </source>
</evidence>
<name>A0A4D7C7U9_9SPHN</name>
<dbReference type="EMBL" id="CP039704">
    <property type="protein sequence ID" value="QCI80185.1"/>
    <property type="molecule type" value="Genomic_DNA"/>
</dbReference>
<sequence>MLRYIRCDHGQLLAPPGCGRQVLLLVSDAAQGLDQLRLEIVRRATAAVHNLHGILERSLVIRRLRQRIEQLAKGEALGGSPTLYGGDLAGLGDGLGQLAVLLQFLRLDDNLGDFLAELDRRYLSLRFSRQPGRLRPARP</sequence>
<proteinExistence type="predicted"/>
<protein>
    <submittedName>
        <fullName evidence="1">Uncharacterized protein</fullName>
    </submittedName>
</protein>
<accession>A0A4D7C7U9</accession>
<gene>
    <name evidence="1" type="ORF">E6W36_13790</name>
</gene>
<dbReference type="AlphaFoldDB" id="A0A4D7C7U9"/>
<dbReference type="KEGG" id="hgn:E6W36_13790"/>
<keyword evidence="2" id="KW-1185">Reference proteome</keyword>
<organism evidence="1 2">
    <name type="scientific">Hankyongella ginsenosidimutans</name>
    <dbReference type="NCBI Taxonomy" id="1763828"/>
    <lineage>
        <taxon>Bacteria</taxon>
        <taxon>Pseudomonadati</taxon>
        <taxon>Pseudomonadota</taxon>
        <taxon>Alphaproteobacteria</taxon>
        <taxon>Sphingomonadales</taxon>
        <taxon>Sphingomonadaceae</taxon>
        <taxon>Hankyongella</taxon>
    </lineage>
</organism>